<organism evidence="16 17">
    <name type="scientific">Dactylonectria estremocensis</name>
    <dbReference type="NCBI Taxonomy" id="1079267"/>
    <lineage>
        <taxon>Eukaryota</taxon>
        <taxon>Fungi</taxon>
        <taxon>Dikarya</taxon>
        <taxon>Ascomycota</taxon>
        <taxon>Pezizomycotina</taxon>
        <taxon>Sordariomycetes</taxon>
        <taxon>Hypocreomycetidae</taxon>
        <taxon>Hypocreales</taxon>
        <taxon>Nectriaceae</taxon>
        <taxon>Dactylonectria</taxon>
    </lineage>
</organism>
<evidence type="ECO:0000256" key="10">
    <source>
        <dbReference type="ARBA" id="ARBA00023295"/>
    </source>
</evidence>
<sequence length="331" mass="35981">MRHVSLLFALAALPFPARAGFQFNSSRNMAVYWGQNSFAQSSGSASQQRLSYYCSNPDIDIIPLAFLDGISPLSLNLANAANKCSPFPDNPQLLQCPQVEQDIITCQQVYGKTILLSIGGATYSQGGFQTTEEASNAAHAVWGMFGPVSPNSSGSRPFGSAVVDGFDFDLESPVSNMPVFGSELRRLMDRDTAAGGKRFYLSAAPQCPFPDVFNQELLGVVGFDVVMIQFYNNYCGVDSFAPGSATQTSFNFDVWDNWARNSSPKSNTKVMIGIPAAPGAASRGFVEGAQLKEVIRFSRRFPSFGGVMMWDMSQLYSKTGFLEEINTDLNT</sequence>
<keyword evidence="8" id="KW-0843">Virulence</keyword>
<dbReference type="InterPro" id="IPR001579">
    <property type="entry name" value="Glyco_hydro_18_chit_AS"/>
</dbReference>
<evidence type="ECO:0000256" key="3">
    <source>
        <dbReference type="ARBA" id="ARBA00012729"/>
    </source>
</evidence>
<keyword evidence="9" id="KW-0119">Carbohydrate metabolism</keyword>
<dbReference type="Gene3D" id="3.20.20.80">
    <property type="entry name" value="Glycosidases"/>
    <property type="match status" value="1"/>
</dbReference>
<dbReference type="GO" id="GO:0008843">
    <property type="term" value="F:endochitinase activity"/>
    <property type="evidence" value="ECO:0007669"/>
    <property type="project" value="UniProtKB-EC"/>
</dbReference>
<evidence type="ECO:0000256" key="8">
    <source>
        <dbReference type="ARBA" id="ARBA00023026"/>
    </source>
</evidence>
<dbReference type="PROSITE" id="PS01095">
    <property type="entry name" value="GH18_1"/>
    <property type="match status" value="1"/>
</dbReference>
<evidence type="ECO:0000256" key="12">
    <source>
        <dbReference type="ARBA" id="ARBA00025727"/>
    </source>
</evidence>
<evidence type="ECO:0000256" key="11">
    <source>
        <dbReference type="ARBA" id="ARBA00023326"/>
    </source>
</evidence>
<evidence type="ECO:0000256" key="4">
    <source>
        <dbReference type="ARBA" id="ARBA00022525"/>
    </source>
</evidence>
<keyword evidence="10 13" id="KW-0326">Glycosidase</keyword>
<evidence type="ECO:0000256" key="2">
    <source>
        <dbReference type="ARBA" id="ARBA00004613"/>
    </source>
</evidence>
<dbReference type="InterPro" id="IPR050542">
    <property type="entry name" value="Glycosyl_Hydrlase18_Chitinase"/>
</dbReference>
<feature type="signal peptide" evidence="14">
    <location>
        <begin position="1"/>
        <end position="19"/>
    </location>
</feature>
<dbReference type="PANTHER" id="PTHR45708">
    <property type="entry name" value="ENDOCHITINASE"/>
    <property type="match status" value="1"/>
</dbReference>
<dbReference type="Proteomes" id="UP000717696">
    <property type="component" value="Unassembled WGS sequence"/>
</dbReference>
<keyword evidence="14" id="KW-0732">Signal</keyword>
<keyword evidence="17" id="KW-1185">Reference proteome</keyword>
<dbReference type="AlphaFoldDB" id="A0A9P9IFL8"/>
<keyword evidence="4" id="KW-0964">Secreted</keyword>
<dbReference type="EC" id="3.2.1.14" evidence="3"/>
<evidence type="ECO:0000256" key="14">
    <source>
        <dbReference type="SAM" id="SignalP"/>
    </source>
</evidence>
<dbReference type="Pfam" id="PF00704">
    <property type="entry name" value="Glyco_hydro_18"/>
    <property type="match status" value="1"/>
</dbReference>
<reference evidence="16" key="1">
    <citation type="journal article" date="2021" name="Nat. Commun.">
        <title>Genetic determinants of endophytism in the Arabidopsis root mycobiome.</title>
        <authorList>
            <person name="Mesny F."/>
            <person name="Miyauchi S."/>
            <person name="Thiergart T."/>
            <person name="Pickel B."/>
            <person name="Atanasova L."/>
            <person name="Karlsson M."/>
            <person name="Huettel B."/>
            <person name="Barry K.W."/>
            <person name="Haridas S."/>
            <person name="Chen C."/>
            <person name="Bauer D."/>
            <person name="Andreopoulos W."/>
            <person name="Pangilinan J."/>
            <person name="LaButti K."/>
            <person name="Riley R."/>
            <person name="Lipzen A."/>
            <person name="Clum A."/>
            <person name="Drula E."/>
            <person name="Henrissat B."/>
            <person name="Kohler A."/>
            <person name="Grigoriev I.V."/>
            <person name="Martin F.M."/>
            <person name="Hacquard S."/>
        </authorList>
    </citation>
    <scope>NUCLEOTIDE SEQUENCE</scope>
    <source>
        <strain evidence="16">MPI-CAGE-AT-0021</strain>
    </source>
</reference>
<dbReference type="InterPro" id="IPR001223">
    <property type="entry name" value="Glyco_hydro18_cat"/>
</dbReference>
<dbReference type="GO" id="GO:0000272">
    <property type="term" value="P:polysaccharide catabolic process"/>
    <property type="evidence" value="ECO:0007669"/>
    <property type="project" value="UniProtKB-KW"/>
</dbReference>
<comment type="catalytic activity">
    <reaction evidence="1">
        <text>Random endo-hydrolysis of N-acetyl-beta-D-glucosaminide (1-&gt;4)-beta-linkages in chitin and chitodextrins.</text>
        <dbReference type="EC" id="3.2.1.14"/>
    </reaction>
</comment>
<evidence type="ECO:0000256" key="13">
    <source>
        <dbReference type="RuleBase" id="RU000489"/>
    </source>
</evidence>
<keyword evidence="5" id="KW-0147">Chitin-binding</keyword>
<dbReference type="GO" id="GO:0008061">
    <property type="term" value="F:chitin binding"/>
    <property type="evidence" value="ECO:0007669"/>
    <property type="project" value="UniProtKB-KW"/>
</dbReference>
<keyword evidence="7" id="KW-0146">Chitin degradation</keyword>
<keyword evidence="6 13" id="KW-0378">Hydrolase</keyword>
<feature type="domain" description="GH18" evidence="15">
    <location>
        <begin position="27"/>
        <end position="331"/>
    </location>
</feature>
<dbReference type="EMBL" id="JAGMUU010000029">
    <property type="protein sequence ID" value="KAH7120078.1"/>
    <property type="molecule type" value="Genomic_DNA"/>
</dbReference>
<evidence type="ECO:0000313" key="17">
    <source>
        <dbReference type="Proteomes" id="UP000717696"/>
    </source>
</evidence>
<dbReference type="InterPro" id="IPR017853">
    <property type="entry name" value="GH"/>
</dbReference>
<dbReference type="InterPro" id="IPR045321">
    <property type="entry name" value="Cts1-like"/>
</dbReference>
<comment type="similarity">
    <text evidence="12">Belongs to the glycosyl hydrolase 18 family. Chitinase class III subfamily.</text>
</comment>
<evidence type="ECO:0000256" key="5">
    <source>
        <dbReference type="ARBA" id="ARBA00022669"/>
    </source>
</evidence>
<protein>
    <recommendedName>
        <fullName evidence="3">chitinase</fullName>
        <ecNumber evidence="3">3.2.1.14</ecNumber>
    </recommendedName>
</protein>
<dbReference type="GO" id="GO:0005576">
    <property type="term" value="C:extracellular region"/>
    <property type="evidence" value="ECO:0007669"/>
    <property type="project" value="UniProtKB-SubCell"/>
</dbReference>
<dbReference type="PROSITE" id="PS51910">
    <property type="entry name" value="GH18_2"/>
    <property type="match status" value="1"/>
</dbReference>
<dbReference type="SUPFAM" id="SSF51445">
    <property type="entry name" value="(Trans)glycosidases"/>
    <property type="match status" value="1"/>
</dbReference>
<proteinExistence type="inferred from homology"/>
<evidence type="ECO:0000256" key="9">
    <source>
        <dbReference type="ARBA" id="ARBA00023277"/>
    </source>
</evidence>
<evidence type="ECO:0000256" key="1">
    <source>
        <dbReference type="ARBA" id="ARBA00000822"/>
    </source>
</evidence>
<gene>
    <name evidence="16" type="ORF">B0J13DRAFT_486229</name>
</gene>
<evidence type="ECO:0000259" key="15">
    <source>
        <dbReference type="PROSITE" id="PS51910"/>
    </source>
</evidence>
<dbReference type="OrthoDB" id="2425929at2759"/>
<name>A0A9P9IFL8_9HYPO</name>
<comment type="caution">
    <text evidence="16">The sequence shown here is derived from an EMBL/GenBank/DDBJ whole genome shotgun (WGS) entry which is preliminary data.</text>
</comment>
<dbReference type="GO" id="GO:0006032">
    <property type="term" value="P:chitin catabolic process"/>
    <property type="evidence" value="ECO:0007669"/>
    <property type="project" value="UniProtKB-KW"/>
</dbReference>
<feature type="chain" id="PRO_5040122821" description="chitinase" evidence="14">
    <location>
        <begin position="20"/>
        <end position="331"/>
    </location>
</feature>
<comment type="subcellular location">
    <subcellularLocation>
        <location evidence="2">Secreted</location>
    </subcellularLocation>
</comment>
<evidence type="ECO:0000256" key="6">
    <source>
        <dbReference type="ARBA" id="ARBA00022801"/>
    </source>
</evidence>
<dbReference type="PANTHER" id="PTHR45708:SF49">
    <property type="entry name" value="ENDOCHITINASE"/>
    <property type="match status" value="1"/>
</dbReference>
<evidence type="ECO:0000313" key="16">
    <source>
        <dbReference type="EMBL" id="KAH7120078.1"/>
    </source>
</evidence>
<evidence type="ECO:0000256" key="7">
    <source>
        <dbReference type="ARBA" id="ARBA00023024"/>
    </source>
</evidence>
<dbReference type="CDD" id="cd02877">
    <property type="entry name" value="GH18_hevamine_XipI_class_III"/>
    <property type="match status" value="1"/>
</dbReference>
<accession>A0A9P9IFL8</accession>
<keyword evidence="11" id="KW-0624">Polysaccharide degradation</keyword>